<feature type="transmembrane region" description="Helical" evidence="1">
    <location>
        <begin position="39"/>
        <end position="61"/>
    </location>
</feature>
<sequence length="161" mass="16359">MVLLLLLIFPGGLVAAFAFTGYAVGSLGRVGLRAADRTVWLRSTAALVAAVASLLYTWGLLHLVGAAVEAAEGGTESAPLSDCVTPGQEERASTVVDYTVSYVPLRFVCETSGGGDFTSDTVPGYVNPGVLGLALTAAGVAGGAEALAVGRRHRVGQNGEH</sequence>
<dbReference type="Proteomes" id="UP000184286">
    <property type="component" value="Unassembled WGS sequence"/>
</dbReference>
<comment type="caution">
    <text evidence="2">The sequence shown here is derived from an EMBL/GenBank/DDBJ whole genome shotgun (WGS) entry which is preliminary data.</text>
</comment>
<dbReference type="RefSeq" id="WP_073496925.1">
    <property type="nucleotide sequence ID" value="NZ_MPOH02000011.1"/>
</dbReference>
<accession>A0A1V6MTU5</accession>
<evidence type="ECO:0000256" key="1">
    <source>
        <dbReference type="SAM" id="Phobius"/>
    </source>
</evidence>
<keyword evidence="1" id="KW-0812">Transmembrane</keyword>
<dbReference type="OrthoDB" id="3483677at2"/>
<reference evidence="3" key="1">
    <citation type="submission" date="2016-11" db="EMBL/GenBank/DDBJ databases">
        <authorList>
            <person name="Schniete J.K."/>
            <person name="Salih T."/>
            <person name="Algora Gallardo L."/>
            <person name="Martinez Fernandez S."/>
            <person name="Herron P.R."/>
        </authorList>
    </citation>
    <scope>NUCLEOTIDE SEQUENCE [LARGE SCALE GENOMIC DNA]</scope>
    <source>
        <strain evidence="3">DSM 41896</strain>
    </source>
</reference>
<protein>
    <submittedName>
        <fullName evidence="2">Uncharacterized protein</fullName>
    </submittedName>
</protein>
<evidence type="ECO:0000313" key="2">
    <source>
        <dbReference type="EMBL" id="OQD55775.1"/>
    </source>
</evidence>
<name>A0A1V6MTU5_9ACTN</name>
<proteinExistence type="predicted"/>
<dbReference type="EMBL" id="MPOH02000011">
    <property type="protein sequence ID" value="OQD55775.1"/>
    <property type="molecule type" value="Genomic_DNA"/>
</dbReference>
<organism evidence="2 3">
    <name type="scientific">Streptomyces phaeoluteigriseus</name>
    <dbReference type="NCBI Taxonomy" id="114686"/>
    <lineage>
        <taxon>Bacteria</taxon>
        <taxon>Bacillati</taxon>
        <taxon>Actinomycetota</taxon>
        <taxon>Actinomycetes</taxon>
        <taxon>Kitasatosporales</taxon>
        <taxon>Streptomycetaceae</taxon>
        <taxon>Streptomyces</taxon>
        <taxon>Streptomyces aurantiacus group</taxon>
    </lineage>
</organism>
<evidence type="ECO:0000313" key="3">
    <source>
        <dbReference type="Proteomes" id="UP000184286"/>
    </source>
</evidence>
<keyword evidence="1" id="KW-1133">Transmembrane helix</keyword>
<gene>
    <name evidence="2" type="ORF">BM536_014995</name>
</gene>
<keyword evidence="1" id="KW-0472">Membrane</keyword>
<dbReference type="AlphaFoldDB" id="A0A1V6MTU5"/>
<reference evidence="2 3" key="2">
    <citation type="submission" date="2017-02" db="EMBL/GenBank/DDBJ databases">
        <title>Draft genome sequence of Streptomyces phaeoluteigriseus type strain DSM41896.</title>
        <authorList>
            <person name="Salih T.S."/>
            <person name="Algora Gallardo L."/>
            <person name="Melo Santos T."/>
            <person name="Filgueira Martinez S."/>
            <person name="Herron P.R."/>
        </authorList>
    </citation>
    <scope>NUCLEOTIDE SEQUENCE [LARGE SCALE GENOMIC DNA]</scope>
    <source>
        <strain evidence="2 3">DSM 41896</strain>
    </source>
</reference>